<reference evidence="1" key="1">
    <citation type="submission" date="2022-08" db="EMBL/GenBank/DDBJ databases">
        <title>A Global Phylogenomic Analysis of the Shiitake Genus Lentinula.</title>
        <authorList>
            <consortium name="DOE Joint Genome Institute"/>
            <person name="Sierra-Patev S."/>
            <person name="Min B."/>
            <person name="Naranjo-Ortiz M."/>
            <person name="Looney B."/>
            <person name="Konkel Z."/>
            <person name="Slot J.C."/>
            <person name="Sakamoto Y."/>
            <person name="Steenwyk J.L."/>
            <person name="Rokas A."/>
            <person name="Carro J."/>
            <person name="Camarero S."/>
            <person name="Ferreira P."/>
            <person name="Molpeceres G."/>
            <person name="Ruiz-Duenas F.J."/>
            <person name="Serrano A."/>
            <person name="Henrissat B."/>
            <person name="Drula E."/>
            <person name="Hughes K.W."/>
            <person name="Mata J.L."/>
            <person name="Ishikawa N.K."/>
            <person name="Vargas-Isla R."/>
            <person name="Ushijima S."/>
            <person name="Smith C.A."/>
            <person name="Ahrendt S."/>
            <person name="Andreopoulos W."/>
            <person name="He G."/>
            <person name="Labutti K."/>
            <person name="Lipzen A."/>
            <person name="Ng V."/>
            <person name="Riley R."/>
            <person name="Sandor L."/>
            <person name="Barry K."/>
            <person name="Martinez A.T."/>
            <person name="Xiao Y."/>
            <person name="Gibbons J.G."/>
            <person name="Terashima K."/>
            <person name="Grigoriev I.V."/>
            <person name="Hibbett D.S."/>
        </authorList>
    </citation>
    <scope>NUCLEOTIDE SEQUENCE</scope>
    <source>
        <strain evidence="1">JLM2183</strain>
    </source>
</reference>
<proteinExistence type="predicted"/>
<name>A0A9W9DJQ4_9AGAR</name>
<dbReference type="EMBL" id="JAOTPV010000017">
    <property type="protein sequence ID" value="KAJ4473849.1"/>
    <property type="molecule type" value="Genomic_DNA"/>
</dbReference>
<protein>
    <submittedName>
        <fullName evidence="1">Uncharacterized protein</fullName>
    </submittedName>
</protein>
<keyword evidence="2" id="KW-1185">Reference proteome</keyword>
<dbReference type="Gene3D" id="2.80.10.50">
    <property type="match status" value="1"/>
</dbReference>
<dbReference type="OrthoDB" id="3439489at2759"/>
<sequence>MPLETGLYTIKNGDKVVGPSLVQDLGLLPKKIIVAPSGNESVVSQLLACLQWLPSCTYRRPCLRLIHRDLFTKWVIKAVPQQGKDAYTAGKLKGTIPDDALMAPFRYHTEHS</sequence>
<gene>
    <name evidence="1" type="ORF">J3R30DRAFT_3736297</name>
</gene>
<evidence type="ECO:0000313" key="1">
    <source>
        <dbReference type="EMBL" id="KAJ4473849.1"/>
    </source>
</evidence>
<dbReference type="Proteomes" id="UP001150266">
    <property type="component" value="Unassembled WGS sequence"/>
</dbReference>
<evidence type="ECO:0000313" key="2">
    <source>
        <dbReference type="Proteomes" id="UP001150266"/>
    </source>
</evidence>
<comment type="caution">
    <text evidence="1">The sequence shown here is derived from an EMBL/GenBank/DDBJ whole genome shotgun (WGS) entry which is preliminary data.</text>
</comment>
<accession>A0A9W9DJQ4</accession>
<dbReference type="AlphaFoldDB" id="A0A9W9DJQ4"/>
<organism evidence="1 2">
    <name type="scientific">Lentinula aciculospora</name>
    <dbReference type="NCBI Taxonomy" id="153920"/>
    <lineage>
        <taxon>Eukaryota</taxon>
        <taxon>Fungi</taxon>
        <taxon>Dikarya</taxon>
        <taxon>Basidiomycota</taxon>
        <taxon>Agaricomycotina</taxon>
        <taxon>Agaricomycetes</taxon>
        <taxon>Agaricomycetidae</taxon>
        <taxon>Agaricales</taxon>
        <taxon>Marasmiineae</taxon>
        <taxon>Omphalotaceae</taxon>
        <taxon>Lentinula</taxon>
    </lineage>
</organism>